<organism evidence="7 8">
    <name type="scientific">Candidatus Fimisoma avicola</name>
    <dbReference type="NCBI Taxonomy" id="2840826"/>
    <lineage>
        <taxon>Bacteria</taxon>
        <taxon>Bacillati</taxon>
        <taxon>Bacillota</taxon>
        <taxon>Clostridia</taxon>
        <taxon>Eubacteriales</taxon>
        <taxon>Candidatus Fimisoma</taxon>
    </lineage>
</organism>
<evidence type="ECO:0000256" key="2">
    <source>
        <dbReference type="ARBA" id="ARBA00022475"/>
    </source>
</evidence>
<feature type="transmembrane region" description="Helical" evidence="6">
    <location>
        <begin position="327"/>
        <end position="349"/>
    </location>
</feature>
<feature type="transmembrane region" description="Helical" evidence="6">
    <location>
        <begin position="385"/>
        <end position="404"/>
    </location>
</feature>
<dbReference type="AlphaFoldDB" id="A0A9D1I581"/>
<feature type="transmembrane region" description="Helical" evidence="6">
    <location>
        <begin position="215"/>
        <end position="232"/>
    </location>
</feature>
<dbReference type="PANTHER" id="PTHR30250">
    <property type="entry name" value="PST FAMILY PREDICTED COLANIC ACID TRANSPORTER"/>
    <property type="match status" value="1"/>
</dbReference>
<feature type="transmembrane region" description="Helical" evidence="6">
    <location>
        <begin position="77"/>
        <end position="103"/>
    </location>
</feature>
<feature type="transmembrane region" description="Helical" evidence="6">
    <location>
        <begin position="7"/>
        <end position="24"/>
    </location>
</feature>
<evidence type="ECO:0000256" key="5">
    <source>
        <dbReference type="ARBA" id="ARBA00023136"/>
    </source>
</evidence>
<feature type="transmembrane region" description="Helical" evidence="6">
    <location>
        <begin position="438"/>
        <end position="457"/>
    </location>
</feature>
<keyword evidence="3 6" id="KW-0812">Transmembrane</keyword>
<keyword evidence="2" id="KW-1003">Cell membrane</keyword>
<protein>
    <submittedName>
        <fullName evidence="7">Polysaccharide biosynthesis protein</fullName>
    </submittedName>
</protein>
<accession>A0A9D1I581</accession>
<feature type="transmembrane region" description="Helical" evidence="6">
    <location>
        <begin position="252"/>
        <end position="276"/>
    </location>
</feature>
<dbReference type="PANTHER" id="PTHR30250:SF11">
    <property type="entry name" value="O-ANTIGEN TRANSPORTER-RELATED"/>
    <property type="match status" value="1"/>
</dbReference>
<feature type="transmembrane region" description="Helical" evidence="6">
    <location>
        <begin position="361"/>
        <end position="379"/>
    </location>
</feature>
<comment type="caution">
    <text evidence="7">The sequence shown here is derived from an EMBL/GenBank/DDBJ whole genome shotgun (WGS) entry which is preliminary data.</text>
</comment>
<feature type="transmembrane region" description="Helical" evidence="6">
    <location>
        <begin position="167"/>
        <end position="188"/>
    </location>
</feature>
<feature type="transmembrane region" description="Helical" evidence="6">
    <location>
        <begin position="297"/>
        <end position="321"/>
    </location>
</feature>
<feature type="transmembrane region" description="Helical" evidence="6">
    <location>
        <begin position="36"/>
        <end position="56"/>
    </location>
</feature>
<evidence type="ECO:0000256" key="3">
    <source>
        <dbReference type="ARBA" id="ARBA00022692"/>
    </source>
</evidence>
<evidence type="ECO:0000256" key="1">
    <source>
        <dbReference type="ARBA" id="ARBA00004651"/>
    </source>
</evidence>
<reference evidence="7" key="1">
    <citation type="submission" date="2020-10" db="EMBL/GenBank/DDBJ databases">
        <authorList>
            <person name="Gilroy R."/>
        </authorList>
    </citation>
    <scope>NUCLEOTIDE SEQUENCE</scope>
    <source>
        <strain evidence="7">11300</strain>
    </source>
</reference>
<dbReference type="InterPro" id="IPR050833">
    <property type="entry name" value="Poly_Biosynth_Transport"/>
</dbReference>
<feature type="transmembrane region" description="Helical" evidence="6">
    <location>
        <begin position="109"/>
        <end position="127"/>
    </location>
</feature>
<feature type="transmembrane region" description="Helical" evidence="6">
    <location>
        <begin position="139"/>
        <end position="161"/>
    </location>
</feature>
<reference evidence="7" key="2">
    <citation type="journal article" date="2021" name="PeerJ">
        <title>Extensive microbial diversity within the chicken gut microbiome revealed by metagenomics and culture.</title>
        <authorList>
            <person name="Gilroy R."/>
            <person name="Ravi A."/>
            <person name="Getino M."/>
            <person name="Pursley I."/>
            <person name="Horton D.L."/>
            <person name="Alikhan N.F."/>
            <person name="Baker D."/>
            <person name="Gharbi K."/>
            <person name="Hall N."/>
            <person name="Watson M."/>
            <person name="Adriaenssens E.M."/>
            <person name="Foster-Nyarko E."/>
            <person name="Jarju S."/>
            <person name="Secka A."/>
            <person name="Antonio M."/>
            <person name="Oren A."/>
            <person name="Chaudhuri R.R."/>
            <person name="La Ragione R."/>
            <person name="Hildebrand F."/>
            <person name="Pallen M.J."/>
        </authorList>
    </citation>
    <scope>NUCLEOTIDE SEQUENCE</scope>
    <source>
        <strain evidence="7">11300</strain>
    </source>
</reference>
<evidence type="ECO:0000313" key="7">
    <source>
        <dbReference type="EMBL" id="HIU28376.1"/>
    </source>
</evidence>
<dbReference type="Pfam" id="PF01943">
    <property type="entry name" value="Polysacc_synt"/>
    <property type="match status" value="1"/>
</dbReference>
<keyword evidence="4 6" id="KW-1133">Transmembrane helix</keyword>
<name>A0A9D1I581_9FIRM</name>
<dbReference type="EMBL" id="DVMO01000128">
    <property type="protein sequence ID" value="HIU28376.1"/>
    <property type="molecule type" value="Genomic_DNA"/>
</dbReference>
<sequence>MDRQKHFFTLFLGTGLNVILGIITTPVVTRLVNPDVYGQLSIFTLYGSVLLVFMLFGQDQAYNRFYYAQPEREYKRYILVLTAKYPIFISVLISAVICVYYMLSGTENKVLLIFAVYTISMVVDRFTNMTLRLDMKSAMYSFTMNMQKLTYTLFVVIAVYLTDISHILILTGCTVLAQIVSCVIGIIVERDMWKPGAFISKKNCHYNRVVNFRKTLRYGWPFIFSSLCAWLFTGADKLMIQFLSNDTQLGIYASALSIIGIFSVITNTFTTIWAPMAVEEYEKKSGSTAFFVKATDYIAIVLFAAGACVILFKDLIVFLLGPEYREAVFLIPFLSLYPVLYTISESTVYGINFLQKTHWHIIITGACGLLNVVLNYFLINAMGSLGAAVATGITYTVLLILRTYFSLKCFPVKYHLKKMAVMIVLYYVFVIYNSYFRINWTSVIMFIIMAVTGILLYRESIKELLVMTFDYLKHIMGKFRKNKER</sequence>
<gene>
    <name evidence="7" type="ORF">IAD16_08360</name>
</gene>
<comment type="subcellular location">
    <subcellularLocation>
        <location evidence="1">Cell membrane</location>
        <topology evidence="1">Multi-pass membrane protein</topology>
    </subcellularLocation>
</comment>
<dbReference type="GO" id="GO:0005886">
    <property type="term" value="C:plasma membrane"/>
    <property type="evidence" value="ECO:0007669"/>
    <property type="project" value="UniProtKB-SubCell"/>
</dbReference>
<proteinExistence type="predicted"/>
<keyword evidence="5 6" id="KW-0472">Membrane</keyword>
<dbReference type="Proteomes" id="UP000824091">
    <property type="component" value="Unassembled WGS sequence"/>
</dbReference>
<evidence type="ECO:0000256" key="4">
    <source>
        <dbReference type="ARBA" id="ARBA00022989"/>
    </source>
</evidence>
<dbReference type="InterPro" id="IPR002797">
    <property type="entry name" value="Polysacc_synth"/>
</dbReference>
<feature type="transmembrane region" description="Helical" evidence="6">
    <location>
        <begin position="416"/>
        <end position="432"/>
    </location>
</feature>
<evidence type="ECO:0000256" key="6">
    <source>
        <dbReference type="SAM" id="Phobius"/>
    </source>
</evidence>
<evidence type="ECO:0000313" key="8">
    <source>
        <dbReference type="Proteomes" id="UP000824091"/>
    </source>
</evidence>